<protein>
    <recommendedName>
        <fullName evidence="5">Ring-like domain-containing protein</fullName>
    </recommendedName>
</protein>
<feature type="compositionally biased region" description="Basic and acidic residues" evidence="1">
    <location>
        <begin position="452"/>
        <end position="468"/>
    </location>
</feature>
<feature type="transmembrane region" description="Helical" evidence="2">
    <location>
        <begin position="381"/>
        <end position="405"/>
    </location>
</feature>
<comment type="caution">
    <text evidence="3">The sequence shown here is derived from an EMBL/GenBank/DDBJ whole genome shotgun (WGS) entry which is preliminary data.</text>
</comment>
<name>A0ABR4B884_9LECA</name>
<organism evidence="3 4">
    <name type="scientific">Lepraria finkii</name>
    <dbReference type="NCBI Taxonomy" id="1340010"/>
    <lineage>
        <taxon>Eukaryota</taxon>
        <taxon>Fungi</taxon>
        <taxon>Dikarya</taxon>
        <taxon>Ascomycota</taxon>
        <taxon>Pezizomycotina</taxon>
        <taxon>Lecanoromycetes</taxon>
        <taxon>OSLEUM clade</taxon>
        <taxon>Lecanoromycetidae</taxon>
        <taxon>Lecanorales</taxon>
        <taxon>Lecanorineae</taxon>
        <taxon>Stereocaulaceae</taxon>
        <taxon>Lepraria</taxon>
    </lineage>
</organism>
<keyword evidence="2" id="KW-0472">Membrane</keyword>
<keyword evidence="2" id="KW-1133">Transmembrane helix</keyword>
<evidence type="ECO:0000313" key="4">
    <source>
        <dbReference type="Proteomes" id="UP001590951"/>
    </source>
</evidence>
<evidence type="ECO:0000313" key="3">
    <source>
        <dbReference type="EMBL" id="KAL2053643.1"/>
    </source>
</evidence>
<reference evidence="3 4" key="1">
    <citation type="submission" date="2024-09" db="EMBL/GenBank/DDBJ databases">
        <title>Rethinking Asexuality: The Enigmatic Case of Functional Sexual Genes in Lepraria (Stereocaulaceae).</title>
        <authorList>
            <person name="Doellman M."/>
            <person name="Sun Y."/>
            <person name="Barcenas-Pena A."/>
            <person name="Lumbsch H.T."/>
            <person name="Grewe F."/>
        </authorList>
    </citation>
    <scope>NUCLEOTIDE SEQUENCE [LARGE SCALE GENOMIC DNA]</scope>
    <source>
        <strain evidence="3 4">Grewe 0041</strain>
    </source>
</reference>
<feature type="region of interest" description="Disordered" evidence="1">
    <location>
        <begin position="99"/>
        <end position="127"/>
    </location>
</feature>
<keyword evidence="4" id="KW-1185">Reference proteome</keyword>
<feature type="compositionally biased region" description="Basic and acidic residues" evidence="1">
    <location>
        <begin position="163"/>
        <end position="188"/>
    </location>
</feature>
<gene>
    <name evidence="3" type="ORF">ABVK25_005946</name>
</gene>
<evidence type="ECO:0008006" key="5">
    <source>
        <dbReference type="Google" id="ProtNLM"/>
    </source>
</evidence>
<sequence length="500" mass="55120">MQGQRLVQELRLGLIVPHLGKMTSSGVLESRSTVSLIHPSPPTIFIPRNLALSTTANMMEYLTHRRPKSKSPIRASEEVEAPVLNEEDEAFLARIESEGTPPALPERHAPRLPQRPQDLPEVGDTTGNNAQLALLDSSQNIPLPDAPDTPEDVLTTTEPEDIDQGKDKGKQKETKKSKWSFLRRDSRDTKRKNKERTATDLMSAAEGLKAADTHPNEDGTVSDPEAKKEEEEMAAVLEDLNLAAVNNRVFSISKESQELMRKFTLVLKDLVNGVPTAYGDLESLLTNSEDQIQRSYTHLPPWLQKLVEQLPSKVTKSIGPEMLAAAAEKHGMNSKYANMAGSAASKAGLSFKVPSLKDLVTKPGAVAGMLKAIMNFLKLRFPAFLGMNVLYSLALFILLFVFWYCHKRGREVRLEKERLLTEQEIAALEDDAPMTSSNAPPLTTAPTGASMREVEAGRLDAEAIEQRQQRGRAQYAEGGSLAQDLREKEGKWGAGEPRSS</sequence>
<accession>A0ABR4B884</accession>
<feature type="region of interest" description="Disordered" evidence="1">
    <location>
        <begin position="430"/>
        <end position="500"/>
    </location>
</feature>
<proteinExistence type="predicted"/>
<keyword evidence="2" id="KW-0812">Transmembrane</keyword>
<dbReference type="Proteomes" id="UP001590951">
    <property type="component" value="Unassembled WGS sequence"/>
</dbReference>
<dbReference type="EMBL" id="JBHFEH010000019">
    <property type="protein sequence ID" value="KAL2053643.1"/>
    <property type="molecule type" value="Genomic_DNA"/>
</dbReference>
<feature type="region of interest" description="Disordered" evidence="1">
    <location>
        <begin position="139"/>
        <end position="225"/>
    </location>
</feature>
<evidence type="ECO:0000256" key="2">
    <source>
        <dbReference type="SAM" id="Phobius"/>
    </source>
</evidence>
<feature type="compositionally biased region" description="Polar residues" evidence="1">
    <location>
        <begin position="434"/>
        <end position="447"/>
    </location>
</feature>
<evidence type="ECO:0000256" key="1">
    <source>
        <dbReference type="SAM" id="MobiDB-lite"/>
    </source>
</evidence>